<sequence>MSIGEIDKLIEIMPQQIDQVIMRGVFGALKYAKLGSPNAFSISER</sequence>
<dbReference type="Proteomes" id="UP000008177">
    <property type="component" value="Unplaced contigs"/>
</dbReference>
<evidence type="ECO:0000313" key="1">
    <source>
        <dbReference type="EMBL" id="CCD47109.1"/>
    </source>
</evidence>
<reference evidence="2" key="1">
    <citation type="journal article" date="2011" name="PLoS Genet.">
        <title>Genomic analysis of the necrotrophic fungal pathogens Sclerotinia sclerotiorum and Botrytis cinerea.</title>
        <authorList>
            <person name="Amselem J."/>
            <person name="Cuomo C.A."/>
            <person name="van Kan J.A."/>
            <person name="Viaud M."/>
            <person name="Benito E.P."/>
            <person name="Couloux A."/>
            <person name="Coutinho P.M."/>
            <person name="de Vries R.P."/>
            <person name="Dyer P.S."/>
            <person name="Fillinger S."/>
            <person name="Fournier E."/>
            <person name="Gout L."/>
            <person name="Hahn M."/>
            <person name="Kohn L."/>
            <person name="Lapalu N."/>
            <person name="Plummer K.M."/>
            <person name="Pradier J.M."/>
            <person name="Quevillon E."/>
            <person name="Sharon A."/>
            <person name="Simon A."/>
            <person name="ten Have A."/>
            <person name="Tudzynski B."/>
            <person name="Tudzynski P."/>
            <person name="Wincker P."/>
            <person name="Andrew M."/>
            <person name="Anthouard V."/>
            <person name="Beever R.E."/>
            <person name="Beffa R."/>
            <person name="Benoit I."/>
            <person name="Bouzid O."/>
            <person name="Brault B."/>
            <person name="Chen Z."/>
            <person name="Choquer M."/>
            <person name="Collemare J."/>
            <person name="Cotton P."/>
            <person name="Danchin E.G."/>
            <person name="Da Silva C."/>
            <person name="Gautier A."/>
            <person name="Giraud C."/>
            <person name="Giraud T."/>
            <person name="Gonzalez C."/>
            <person name="Grossetete S."/>
            <person name="Guldener U."/>
            <person name="Henrissat B."/>
            <person name="Howlett B.J."/>
            <person name="Kodira C."/>
            <person name="Kretschmer M."/>
            <person name="Lappartient A."/>
            <person name="Leroch M."/>
            <person name="Levis C."/>
            <person name="Mauceli E."/>
            <person name="Neuveglise C."/>
            <person name="Oeser B."/>
            <person name="Pearson M."/>
            <person name="Poulain J."/>
            <person name="Poussereau N."/>
            <person name="Quesneville H."/>
            <person name="Rascle C."/>
            <person name="Schumacher J."/>
            <person name="Segurens B."/>
            <person name="Sexton A."/>
            <person name="Silva E."/>
            <person name="Sirven C."/>
            <person name="Soanes D.M."/>
            <person name="Talbot N.J."/>
            <person name="Templeton M."/>
            <person name="Yandava C."/>
            <person name="Yarden O."/>
            <person name="Zeng Q."/>
            <person name="Rollins J.A."/>
            <person name="Lebrun M.H."/>
            <person name="Dickman M."/>
        </authorList>
    </citation>
    <scope>NUCLEOTIDE SEQUENCE [LARGE SCALE GENOMIC DNA]</scope>
    <source>
        <strain evidence="2">T4</strain>
    </source>
</reference>
<dbReference type="EMBL" id="FQ790285">
    <property type="protein sequence ID" value="CCD47109.1"/>
    <property type="molecule type" value="Genomic_DNA"/>
</dbReference>
<proteinExistence type="predicted"/>
<dbReference type="AlphaFoldDB" id="G2Y369"/>
<organism evidence="1 2">
    <name type="scientific">Botryotinia fuckeliana (strain T4)</name>
    <name type="common">Noble rot fungus</name>
    <name type="synonym">Botrytis cinerea</name>
    <dbReference type="NCBI Taxonomy" id="999810"/>
    <lineage>
        <taxon>Eukaryota</taxon>
        <taxon>Fungi</taxon>
        <taxon>Dikarya</taxon>
        <taxon>Ascomycota</taxon>
        <taxon>Pezizomycotina</taxon>
        <taxon>Leotiomycetes</taxon>
        <taxon>Helotiales</taxon>
        <taxon>Sclerotiniaceae</taxon>
        <taxon>Botrytis</taxon>
    </lineage>
</organism>
<dbReference type="InParanoid" id="G2Y369"/>
<gene>
    <name evidence="1" type="ORF">BofuT4_uP040110.1</name>
</gene>
<evidence type="ECO:0000313" key="2">
    <source>
        <dbReference type="Proteomes" id="UP000008177"/>
    </source>
</evidence>
<accession>G2Y369</accession>
<dbReference type="HOGENOM" id="CLU_3207527_0_0_1"/>
<protein>
    <submittedName>
        <fullName evidence="1">Uncharacterized protein</fullName>
    </submittedName>
</protein>
<name>G2Y369_BOTF4</name>